<accession>A0A0H4VC47</accession>
<sequence length="508" mass="55112">MVAAYIGEPDRQTLIESHAGLNAEFFSSLSGDISPDSLFNQLIEALTSGGDARLVLEAETGLNRYYSAPYPRDVIAFASSTANDISRPAFDHLLAKWAAGTPAYSEWLDDLRSRIRSAYSLSRNVEIAFAPSGTDLEYVALAAVAGRSAGGIHNILLGADEVGSGCIFSAHGRYFAETTARGIATTKGDTVEGLETVSLIDIPVRDAEGTALSSRQCVERIRQQLQQAQAADRFPVVHVVHGSKTGLILPSSHDLAELASEWKDRALFVVDACQARMHEDVAAQYLDLGCIVFVTGSKFMGGPPFSGVALIPRDLVEKAAPLPAGFRKIFRAAEWPSSWVGGDDLADEENVGLALRLEAAIFELERYVAIPPADREAVIALFRECVSQMVSANLGFEELLPHHPDEPERGERHPTAMRTLTTLDVSNLDQAPTFAAAQAMHRQLVDHGVRLGQPVKCIRREDEEWAGTLRIGLSMPQISMLARLSSSEAKNLLEEDLARVARAIQRLG</sequence>
<gene>
    <name evidence="3" type="ORF">CP97_09425</name>
</gene>
<dbReference type="InterPro" id="IPR015424">
    <property type="entry name" value="PyrdxlP-dep_Trfase"/>
</dbReference>
<reference evidence="3 4" key="1">
    <citation type="journal article" date="2015" name="Int. J. Syst. Evol. Microbiol.">
        <title>Erythrobacter atlanticus sp. nov., a bacterium from ocean sediment able to degrade polycyclic aromatic hydrocarbons.</title>
        <authorList>
            <person name="Zhuang L."/>
            <person name="Liu Y."/>
            <person name="Wang L."/>
            <person name="Wang W."/>
            <person name="Shao Z."/>
        </authorList>
    </citation>
    <scope>NUCLEOTIDE SEQUENCE [LARGE SCALE GENOMIC DNA]</scope>
    <source>
        <strain evidence="4">s21-N3</strain>
    </source>
</reference>
<evidence type="ECO:0000259" key="2">
    <source>
        <dbReference type="Pfam" id="PF00266"/>
    </source>
</evidence>
<evidence type="ECO:0000313" key="3">
    <source>
        <dbReference type="EMBL" id="AKQ42192.2"/>
    </source>
</evidence>
<dbReference type="KEGG" id="ery:CP97_09425"/>
<feature type="domain" description="Aminotransferase class V" evidence="2">
    <location>
        <begin position="227"/>
        <end position="325"/>
    </location>
</feature>
<dbReference type="InterPro" id="IPR015421">
    <property type="entry name" value="PyrdxlP-dep_Trfase_major"/>
</dbReference>
<reference evidence="4" key="2">
    <citation type="submission" date="2015-04" db="EMBL/GenBank/DDBJ databases">
        <title>The complete genome sequence of Erythrobacter sp. s21-N3.</title>
        <authorList>
            <person name="Zhuang L."/>
            <person name="Liu Y."/>
            <person name="Shao Z."/>
        </authorList>
    </citation>
    <scope>NUCLEOTIDE SEQUENCE [LARGE SCALE GENOMIC DNA]</scope>
    <source>
        <strain evidence="4">s21-N3</strain>
    </source>
</reference>
<dbReference type="Gene3D" id="3.40.640.10">
    <property type="entry name" value="Type I PLP-dependent aspartate aminotransferase-like (Major domain)"/>
    <property type="match status" value="1"/>
</dbReference>
<dbReference type="AlphaFoldDB" id="A0A0H4VC47"/>
<evidence type="ECO:0000256" key="1">
    <source>
        <dbReference type="ARBA" id="ARBA00022898"/>
    </source>
</evidence>
<dbReference type="InterPro" id="IPR000192">
    <property type="entry name" value="Aminotrans_V_dom"/>
</dbReference>
<organism evidence="3 4">
    <name type="scientific">Aurantiacibacter atlanticus</name>
    <dbReference type="NCBI Taxonomy" id="1648404"/>
    <lineage>
        <taxon>Bacteria</taxon>
        <taxon>Pseudomonadati</taxon>
        <taxon>Pseudomonadota</taxon>
        <taxon>Alphaproteobacteria</taxon>
        <taxon>Sphingomonadales</taxon>
        <taxon>Erythrobacteraceae</taxon>
        <taxon>Aurantiacibacter</taxon>
    </lineage>
</organism>
<dbReference type="Pfam" id="PF00266">
    <property type="entry name" value="Aminotran_5"/>
    <property type="match status" value="1"/>
</dbReference>
<evidence type="ECO:0000313" key="4">
    <source>
        <dbReference type="Proteomes" id="UP000059113"/>
    </source>
</evidence>
<keyword evidence="1" id="KW-0663">Pyridoxal phosphate</keyword>
<dbReference type="SUPFAM" id="SSF53383">
    <property type="entry name" value="PLP-dependent transferases"/>
    <property type="match status" value="1"/>
</dbReference>
<dbReference type="EMBL" id="CP011310">
    <property type="protein sequence ID" value="AKQ42192.2"/>
    <property type="molecule type" value="Genomic_DNA"/>
</dbReference>
<name>A0A0H4VC47_9SPHN</name>
<dbReference type="RefSeq" id="WP_227819569.1">
    <property type="nucleotide sequence ID" value="NZ_CP011310.1"/>
</dbReference>
<proteinExistence type="predicted"/>
<dbReference type="Proteomes" id="UP000059113">
    <property type="component" value="Chromosome"/>
</dbReference>
<dbReference type="STRING" id="1648404.CP97_09425"/>
<keyword evidence="4" id="KW-1185">Reference proteome</keyword>
<protein>
    <recommendedName>
        <fullName evidence="2">Aminotransferase class V domain-containing protein</fullName>
    </recommendedName>
</protein>